<gene>
    <name evidence="1" type="ORF">PFY00_02270</name>
</gene>
<dbReference type="RefSeq" id="WP_271430891.1">
    <property type="nucleotide sequence ID" value="NZ_JAQIOY010000001.1"/>
</dbReference>
<keyword evidence="2" id="KW-1185">Reference proteome</keyword>
<reference evidence="1 2" key="1">
    <citation type="submission" date="2023-01" db="EMBL/GenBank/DDBJ databases">
        <title>Thalassococcus onchidii sp. nov., isolated from a marine invertebrate from the South China Sea.</title>
        <authorList>
            <person name="Xu S."/>
            <person name="Liu Z."/>
            <person name="Xu Y."/>
        </authorList>
    </citation>
    <scope>NUCLEOTIDE SEQUENCE [LARGE SCALE GENOMIC DNA]</scope>
    <source>
        <strain evidence="1 2">KCTC 32084</strain>
    </source>
</reference>
<dbReference type="Proteomes" id="UP001210720">
    <property type="component" value="Unassembled WGS sequence"/>
</dbReference>
<protein>
    <submittedName>
        <fullName evidence="1">Uncharacterized protein</fullName>
    </submittedName>
</protein>
<accession>A0ABT4XNM0</accession>
<name>A0ABT4XNM0_9RHOB</name>
<evidence type="ECO:0000313" key="1">
    <source>
        <dbReference type="EMBL" id="MDA7423543.1"/>
    </source>
</evidence>
<evidence type="ECO:0000313" key="2">
    <source>
        <dbReference type="Proteomes" id="UP001210720"/>
    </source>
</evidence>
<dbReference type="EMBL" id="JAQIOY010000001">
    <property type="protein sequence ID" value="MDA7423543.1"/>
    <property type="molecule type" value="Genomic_DNA"/>
</dbReference>
<sequence>MQSALNLLNLSLIAVLLVAALAVSAQDKGPVHSAPKVVMVP</sequence>
<organism evidence="1 2">
    <name type="scientific">Thalassococcus lentus</name>
    <dbReference type="NCBI Taxonomy" id="1210524"/>
    <lineage>
        <taxon>Bacteria</taxon>
        <taxon>Pseudomonadati</taxon>
        <taxon>Pseudomonadota</taxon>
        <taxon>Alphaproteobacteria</taxon>
        <taxon>Rhodobacterales</taxon>
        <taxon>Roseobacteraceae</taxon>
        <taxon>Thalassococcus</taxon>
    </lineage>
</organism>
<comment type="caution">
    <text evidence="1">The sequence shown here is derived from an EMBL/GenBank/DDBJ whole genome shotgun (WGS) entry which is preliminary data.</text>
</comment>
<proteinExistence type="predicted"/>